<keyword evidence="2 5" id="KW-0808">Transferase</keyword>
<evidence type="ECO:0000256" key="3">
    <source>
        <dbReference type="ARBA" id="ARBA00023027"/>
    </source>
</evidence>
<dbReference type="InterPro" id="IPR022928">
    <property type="entry name" value="RNA_2'-PTrans_KptA"/>
</dbReference>
<evidence type="ECO:0000256" key="5">
    <source>
        <dbReference type="HAMAP-Rule" id="MF_00299"/>
    </source>
</evidence>
<dbReference type="SUPFAM" id="SSF56399">
    <property type="entry name" value="ADP-ribosylation"/>
    <property type="match status" value="1"/>
</dbReference>
<dbReference type="InterPro" id="IPR002745">
    <property type="entry name" value="Ptrans_KptA/Tpt1"/>
</dbReference>
<evidence type="ECO:0000256" key="4">
    <source>
        <dbReference type="ARBA" id="ARBA00025212"/>
    </source>
</evidence>
<dbReference type="STRING" id="1121001.SAMN02745857_00747"/>
<dbReference type="PANTHER" id="PTHR12684:SF2">
    <property type="entry name" value="TRNA 2'-PHOSPHOTRANSFERASE 1"/>
    <property type="match status" value="1"/>
</dbReference>
<proteinExistence type="inferred from homology"/>
<evidence type="ECO:0000256" key="2">
    <source>
        <dbReference type="ARBA" id="ARBA00022679"/>
    </source>
</evidence>
<comment type="similarity">
    <text evidence="1 5">Belongs to the KptA/TPT1 family.</text>
</comment>
<dbReference type="EC" id="2.7.1.-" evidence="5"/>
<dbReference type="NCBIfam" id="NF002014">
    <property type="entry name" value="PRK00819.1-4"/>
    <property type="match status" value="1"/>
</dbReference>
<dbReference type="Gene3D" id="1.10.10.970">
    <property type="entry name" value="RNA 2'-phosphotransferase, Tpt1/KptA family, N-terminal domain"/>
    <property type="match status" value="1"/>
</dbReference>
<evidence type="ECO:0000256" key="1">
    <source>
        <dbReference type="ARBA" id="ARBA00009836"/>
    </source>
</evidence>
<keyword evidence="7" id="KW-1185">Reference proteome</keyword>
<keyword evidence="3 5" id="KW-0520">NAD</keyword>
<dbReference type="Gene3D" id="3.20.170.30">
    <property type="match status" value="1"/>
</dbReference>
<evidence type="ECO:0000313" key="7">
    <source>
        <dbReference type="Proteomes" id="UP000192761"/>
    </source>
</evidence>
<dbReference type="GO" id="GO:0006388">
    <property type="term" value="P:tRNA splicing, via endonucleolytic cleavage and ligation"/>
    <property type="evidence" value="ECO:0007669"/>
    <property type="project" value="UniProtKB-UniRule"/>
</dbReference>
<dbReference type="Proteomes" id="UP000192761">
    <property type="component" value="Unassembled WGS sequence"/>
</dbReference>
<dbReference type="InterPro" id="IPR042080">
    <property type="entry name" value="RNA_2'-PTrans_N"/>
</dbReference>
<dbReference type="Pfam" id="PF01885">
    <property type="entry name" value="PTS_2-RNA"/>
    <property type="match status" value="1"/>
</dbReference>
<evidence type="ECO:0000313" key="6">
    <source>
        <dbReference type="EMBL" id="SMC19587.1"/>
    </source>
</evidence>
<gene>
    <name evidence="5" type="primary">kptA</name>
    <name evidence="6" type="ORF">SAMN02745857_00747</name>
</gene>
<dbReference type="AlphaFoldDB" id="A0A1W1X714"/>
<dbReference type="GO" id="GO:0003950">
    <property type="term" value="F:NAD+ poly-ADP-ribosyltransferase activity"/>
    <property type="evidence" value="ECO:0007669"/>
    <property type="project" value="InterPro"/>
</dbReference>
<dbReference type="HAMAP" id="MF_00299">
    <property type="entry name" value="KptA"/>
    <property type="match status" value="1"/>
</dbReference>
<comment type="function">
    <text evidence="4 5">Removes the 2'-phosphate from RNA via an intermediate in which the phosphate is ADP-ribosylated by NAD followed by a presumed transesterification to release the RNA and generate ADP-ribose 1''-2''-cyclic phosphate (APPR&gt;P). May function as an ADP-ribosylase.</text>
</comment>
<sequence length="168" mass="18335">MRHAPGEIGLTLDAQGWANLDDLMKCAARHGTQLTLPLIRDVVASNDKQRFALDEAGQRIRANQGHSVNVDLGLAPQTPPEVLYHGTASRFVEQIRQHGLRPQSRQQVHLSAERATAAAVGSRHGKPVVLLVRAGDMARQGCKFYCADNGVWLADEVPAEFINVPETT</sequence>
<organism evidence="6 7">
    <name type="scientific">Andreprevotia lacus DSM 23236</name>
    <dbReference type="NCBI Taxonomy" id="1121001"/>
    <lineage>
        <taxon>Bacteria</taxon>
        <taxon>Pseudomonadati</taxon>
        <taxon>Pseudomonadota</taxon>
        <taxon>Betaproteobacteria</taxon>
        <taxon>Neisseriales</taxon>
        <taxon>Chitinibacteraceae</taxon>
        <taxon>Andreprevotia</taxon>
    </lineage>
</organism>
<dbReference type="EMBL" id="FWXD01000003">
    <property type="protein sequence ID" value="SMC19587.1"/>
    <property type="molecule type" value="Genomic_DNA"/>
</dbReference>
<dbReference type="PANTHER" id="PTHR12684">
    <property type="entry name" value="PUTATIVE PHOSPHOTRANSFERASE"/>
    <property type="match status" value="1"/>
</dbReference>
<protein>
    <recommendedName>
        <fullName evidence="5">Probable RNA 2'-phosphotransferase</fullName>
        <ecNumber evidence="5">2.7.1.-</ecNumber>
    </recommendedName>
</protein>
<dbReference type="InterPro" id="IPR042081">
    <property type="entry name" value="RNA_2'-PTrans_C"/>
</dbReference>
<accession>A0A1W1X714</accession>
<dbReference type="GO" id="GO:0000215">
    <property type="term" value="F:tRNA 2'-phosphotransferase activity"/>
    <property type="evidence" value="ECO:0007669"/>
    <property type="project" value="TreeGrafter"/>
</dbReference>
<name>A0A1W1X714_9NEIS</name>
<reference evidence="6 7" key="1">
    <citation type="submission" date="2017-04" db="EMBL/GenBank/DDBJ databases">
        <authorList>
            <person name="Afonso C.L."/>
            <person name="Miller P.J."/>
            <person name="Scott M.A."/>
            <person name="Spackman E."/>
            <person name="Goraichik I."/>
            <person name="Dimitrov K.M."/>
            <person name="Suarez D.L."/>
            <person name="Swayne D.E."/>
        </authorList>
    </citation>
    <scope>NUCLEOTIDE SEQUENCE [LARGE SCALE GENOMIC DNA]</scope>
    <source>
        <strain evidence="6 7">DSM 23236</strain>
    </source>
</reference>